<dbReference type="Pfam" id="PF13560">
    <property type="entry name" value="HTH_31"/>
    <property type="match status" value="1"/>
</dbReference>
<dbReference type="GeneID" id="93477452"/>
<dbReference type="Proteomes" id="UP001364764">
    <property type="component" value="Chromosome"/>
</dbReference>
<dbReference type="InterPro" id="IPR001387">
    <property type="entry name" value="Cro/C1-type_HTH"/>
</dbReference>
<accession>A0ABD8AM13</accession>
<dbReference type="SMART" id="SM00530">
    <property type="entry name" value="HTH_XRE"/>
    <property type="match status" value="1"/>
</dbReference>
<dbReference type="InterPro" id="IPR010982">
    <property type="entry name" value="Lambda_DNA-bd_dom_sf"/>
</dbReference>
<dbReference type="Gene3D" id="3.30.450.180">
    <property type="match status" value="1"/>
</dbReference>
<reference evidence="2 3" key="1">
    <citation type="submission" date="2024-02" db="EMBL/GenBank/DDBJ databases">
        <title>Complete sequences of two Paenibacillus sp. strains and one Lysinibacillus strain isolated from the environment on STAA medium highlight biotechnological potential.</title>
        <authorList>
            <person name="Attere S.A."/>
            <person name="Piche L.C."/>
            <person name="Intertaglia L."/>
            <person name="Lami R."/>
            <person name="Charette S.J."/>
            <person name="Vincent A.T."/>
        </authorList>
    </citation>
    <scope>NUCLEOTIDE SEQUENCE [LARGE SCALE GENOMIC DNA]</scope>
    <source>
        <strain evidence="2 3">Y5S-7</strain>
    </source>
</reference>
<dbReference type="Pfam" id="PF17765">
    <property type="entry name" value="MLTR_LBD"/>
    <property type="match status" value="1"/>
</dbReference>
<feature type="domain" description="HTH cro/C1-type" evidence="1">
    <location>
        <begin position="14"/>
        <end position="87"/>
    </location>
</feature>
<dbReference type="PANTHER" id="PTHR35010">
    <property type="entry name" value="BLL4672 PROTEIN-RELATED"/>
    <property type="match status" value="1"/>
</dbReference>
<dbReference type="AlphaFoldDB" id="A0ABD8AM13"/>
<dbReference type="CDD" id="cd00093">
    <property type="entry name" value="HTH_XRE"/>
    <property type="match status" value="1"/>
</dbReference>
<evidence type="ECO:0000313" key="2">
    <source>
        <dbReference type="EMBL" id="WWP18445.1"/>
    </source>
</evidence>
<evidence type="ECO:0000313" key="3">
    <source>
        <dbReference type="Proteomes" id="UP001364764"/>
    </source>
</evidence>
<dbReference type="InterPro" id="IPR041413">
    <property type="entry name" value="MLTR_LBD"/>
</dbReference>
<dbReference type="RefSeq" id="WP_338706371.1">
    <property type="nucleotide sequence ID" value="NZ_CP145892.1"/>
</dbReference>
<organism evidence="2 3">
    <name type="scientific">Paenibacillus amylolyticus</name>
    <dbReference type="NCBI Taxonomy" id="1451"/>
    <lineage>
        <taxon>Bacteria</taxon>
        <taxon>Bacillati</taxon>
        <taxon>Bacillota</taxon>
        <taxon>Bacilli</taxon>
        <taxon>Bacillales</taxon>
        <taxon>Paenibacillaceae</taxon>
        <taxon>Paenibacillus</taxon>
    </lineage>
</organism>
<dbReference type="SUPFAM" id="SSF47413">
    <property type="entry name" value="lambda repressor-like DNA-binding domains"/>
    <property type="match status" value="1"/>
</dbReference>
<name>A0ABD8AM13_PAEAM</name>
<dbReference type="Gene3D" id="1.10.260.40">
    <property type="entry name" value="lambda repressor-like DNA-binding domains"/>
    <property type="match status" value="1"/>
</dbReference>
<evidence type="ECO:0000259" key="1">
    <source>
        <dbReference type="SMART" id="SM00530"/>
    </source>
</evidence>
<dbReference type="EMBL" id="CP145892">
    <property type="protein sequence ID" value="WWP18445.1"/>
    <property type="molecule type" value="Genomic_DNA"/>
</dbReference>
<protein>
    <submittedName>
        <fullName evidence="2">Helix-turn-helix transcriptional regulator</fullName>
    </submittedName>
</protein>
<sequence>MDTSMSRNKKLGEFLKSRRSRIQPEQVGLSGSHGQRRTPGLRREEVAVLAGVSATYYTWLEQGRELAASREVMQSIADALRLNLEEKSHLFDLWDPNTEHEFLASYSQLEPGWQSIIGQLTHPSFITNERSEVLAWNEAADTNLFNFSSMNVNERLMMRILFLDTALRERMHNWEEFARHSVAVFRTYYDKYPSDPEFSRIVKQLSEESVDFRTIWNLHQVEFKQVNRVLLETTDRADGVVHAYDIFSMNNLNSQSGIHCCIYVPVAI</sequence>
<proteinExistence type="predicted"/>
<gene>
    <name evidence="2" type="ORF">V6668_18265</name>
</gene>